<proteinExistence type="predicted"/>
<sequence length="236" mass="27026">MNRATLNKLIAPALFTAVLLLVAANVASNYIEQAKVDDTRLPEKIEDSSGFQRWIINLKKRIDIEADDFSLKDKNEVYNATFLEVSRLETEAEIAELVAYVASFEEVDGVAISPNGRELLDYRHLDRDGYTPNEVHYYGLREDTLIDTKILTCIMLANCYFDRAYFLDNHTFVISEISRNDVIKADAEEGIVTPCAIDEVCTYTFKLHFVDLINNARYVYKSKPLELNLSEIIQFF</sequence>
<name>A0A1F4URT0_UNCKA</name>
<keyword evidence="1" id="KW-0732">Signal</keyword>
<evidence type="ECO:0000313" key="3">
    <source>
        <dbReference type="Proteomes" id="UP000176608"/>
    </source>
</evidence>
<feature type="chain" id="PRO_5009514893" evidence="1">
    <location>
        <begin position="24"/>
        <end position="236"/>
    </location>
</feature>
<organism evidence="2 3">
    <name type="scientific">candidate division WWE3 bacterium RIFCSPHIGHO2_01_FULL_42_13</name>
    <dbReference type="NCBI Taxonomy" id="1802617"/>
    <lineage>
        <taxon>Bacteria</taxon>
        <taxon>Katanobacteria</taxon>
    </lineage>
</organism>
<reference evidence="2 3" key="1">
    <citation type="journal article" date="2016" name="Nat. Commun.">
        <title>Thousands of microbial genomes shed light on interconnected biogeochemical processes in an aquifer system.</title>
        <authorList>
            <person name="Anantharaman K."/>
            <person name="Brown C.T."/>
            <person name="Hug L.A."/>
            <person name="Sharon I."/>
            <person name="Castelle C.J."/>
            <person name="Probst A.J."/>
            <person name="Thomas B.C."/>
            <person name="Singh A."/>
            <person name="Wilkins M.J."/>
            <person name="Karaoz U."/>
            <person name="Brodie E.L."/>
            <person name="Williams K.H."/>
            <person name="Hubbard S.S."/>
            <person name="Banfield J.F."/>
        </authorList>
    </citation>
    <scope>NUCLEOTIDE SEQUENCE [LARGE SCALE GENOMIC DNA]</scope>
</reference>
<evidence type="ECO:0000256" key="1">
    <source>
        <dbReference type="SAM" id="SignalP"/>
    </source>
</evidence>
<feature type="signal peptide" evidence="1">
    <location>
        <begin position="1"/>
        <end position="23"/>
    </location>
</feature>
<protein>
    <submittedName>
        <fullName evidence="2">Uncharacterized protein</fullName>
    </submittedName>
</protein>
<evidence type="ECO:0000313" key="2">
    <source>
        <dbReference type="EMBL" id="OGC47654.1"/>
    </source>
</evidence>
<dbReference type="Proteomes" id="UP000176608">
    <property type="component" value="Unassembled WGS sequence"/>
</dbReference>
<comment type="caution">
    <text evidence="2">The sequence shown here is derived from an EMBL/GenBank/DDBJ whole genome shotgun (WGS) entry which is preliminary data.</text>
</comment>
<gene>
    <name evidence="2" type="ORF">A2886_02635</name>
</gene>
<dbReference type="AlphaFoldDB" id="A0A1F4URT0"/>
<accession>A0A1F4URT0</accession>
<dbReference type="STRING" id="1802617.A2886_02635"/>
<dbReference type="EMBL" id="MEVA01000006">
    <property type="protein sequence ID" value="OGC47654.1"/>
    <property type="molecule type" value="Genomic_DNA"/>
</dbReference>